<feature type="signal peptide" evidence="1">
    <location>
        <begin position="1"/>
        <end position="21"/>
    </location>
</feature>
<comment type="caution">
    <text evidence="2">The sequence shown here is derived from an EMBL/GenBank/DDBJ whole genome shotgun (WGS) entry which is preliminary data.</text>
</comment>
<evidence type="ECO:0000313" key="2">
    <source>
        <dbReference type="EMBL" id="MFD2831859.1"/>
    </source>
</evidence>
<sequence>MKTFKNIALAALFVVGGTAFAQEKSPKPEFEKQGDLIKGTYYYDDGSVKQEGTYKDGKLHGEWVSFDENGEKVALGQYNQGEKDGKWFFWSGDKLTEVDYKENKVASVNNYKSESSVVINE</sequence>
<dbReference type="SUPFAM" id="SSF82185">
    <property type="entry name" value="Histone H3 K4-specific methyltransferase SET7/9 N-terminal domain"/>
    <property type="match status" value="1"/>
</dbReference>
<evidence type="ECO:0000256" key="1">
    <source>
        <dbReference type="SAM" id="SignalP"/>
    </source>
</evidence>
<evidence type="ECO:0000313" key="3">
    <source>
        <dbReference type="Proteomes" id="UP001597438"/>
    </source>
</evidence>
<dbReference type="Gene3D" id="2.20.110.10">
    <property type="entry name" value="Histone H3 K4-specific methyltransferase SET7/9 N-terminal domain"/>
    <property type="match status" value="1"/>
</dbReference>
<organism evidence="2 3">
    <name type="scientific">Christiangramia antarctica</name>
    <dbReference type="NCBI Taxonomy" id="2058158"/>
    <lineage>
        <taxon>Bacteria</taxon>
        <taxon>Pseudomonadati</taxon>
        <taxon>Bacteroidota</taxon>
        <taxon>Flavobacteriia</taxon>
        <taxon>Flavobacteriales</taxon>
        <taxon>Flavobacteriaceae</taxon>
        <taxon>Christiangramia</taxon>
    </lineage>
</organism>
<proteinExistence type="predicted"/>
<keyword evidence="1" id="KW-0732">Signal</keyword>
<gene>
    <name evidence="2" type="ORF">ACFSYS_01075</name>
</gene>
<feature type="chain" id="PRO_5045812346" evidence="1">
    <location>
        <begin position="22"/>
        <end position="121"/>
    </location>
</feature>
<dbReference type="RefSeq" id="WP_251739877.1">
    <property type="nucleotide sequence ID" value="NZ_JBHUOJ010000004.1"/>
</dbReference>
<accession>A0ABW5X0I2</accession>
<dbReference type="Proteomes" id="UP001597438">
    <property type="component" value="Unassembled WGS sequence"/>
</dbReference>
<protein>
    <submittedName>
        <fullName evidence="2">Toxin-antitoxin system YwqK family antitoxin</fullName>
    </submittedName>
</protein>
<keyword evidence="3" id="KW-1185">Reference proteome</keyword>
<name>A0ABW5X0I2_9FLAO</name>
<dbReference type="EMBL" id="JBHUOJ010000004">
    <property type="protein sequence ID" value="MFD2831859.1"/>
    <property type="molecule type" value="Genomic_DNA"/>
</dbReference>
<reference evidence="3" key="1">
    <citation type="journal article" date="2019" name="Int. J. Syst. Evol. Microbiol.">
        <title>The Global Catalogue of Microorganisms (GCM) 10K type strain sequencing project: providing services to taxonomists for standard genome sequencing and annotation.</title>
        <authorList>
            <consortium name="The Broad Institute Genomics Platform"/>
            <consortium name="The Broad Institute Genome Sequencing Center for Infectious Disease"/>
            <person name="Wu L."/>
            <person name="Ma J."/>
        </authorList>
    </citation>
    <scope>NUCLEOTIDE SEQUENCE [LARGE SCALE GENOMIC DNA]</scope>
    <source>
        <strain evidence="3">KCTC 52925</strain>
    </source>
</reference>